<dbReference type="AlphaFoldDB" id="A0A7I4ABE5"/>
<dbReference type="EnsemblPlants" id="Pp3c11_24450V3.2">
    <property type="protein sequence ID" value="Pp3c11_24450V3.2"/>
    <property type="gene ID" value="Pp3c11_24450"/>
</dbReference>
<name>A0A7I4ABE5_PHYPA</name>
<protein>
    <submittedName>
        <fullName evidence="2">Uncharacterized protein</fullName>
    </submittedName>
</protein>
<evidence type="ECO:0000256" key="1">
    <source>
        <dbReference type="SAM" id="MobiDB-lite"/>
    </source>
</evidence>
<dbReference type="KEGG" id="ppp:112288697"/>
<reference evidence="2" key="3">
    <citation type="submission" date="2020-12" db="UniProtKB">
        <authorList>
            <consortium name="EnsemblPlants"/>
        </authorList>
    </citation>
    <scope>IDENTIFICATION</scope>
</reference>
<feature type="region of interest" description="Disordered" evidence="1">
    <location>
        <begin position="289"/>
        <end position="334"/>
    </location>
</feature>
<evidence type="ECO:0000313" key="3">
    <source>
        <dbReference type="Proteomes" id="UP000006727"/>
    </source>
</evidence>
<dbReference type="Proteomes" id="UP000006727">
    <property type="component" value="Chromosome 11"/>
</dbReference>
<dbReference type="RefSeq" id="XP_024388936.1">
    <property type="nucleotide sequence ID" value="XM_024533168.2"/>
</dbReference>
<reference evidence="2 3" key="1">
    <citation type="journal article" date="2008" name="Science">
        <title>The Physcomitrella genome reveals evolutionary insights into the conquest of land by plants.</title>
        <authorList>
            <person name="Rensing S."/>
            <person name="Lang D."/>
            <person name="Zimmer A."/>
            <person name="Terry A."/>
            <person name="Salamov A."/>
            <person name="Shapiro H."/>
            <person name="Nishiyama T."/>
            <person name="Perroud P.-F."/>
            <person name="Lindquist E."/>
            <person name="Kamisugi Y."/>
            <person name="Tanahashi T."/>
            <person name="Sakakibara K."/>
            <person name="Fujita T."/>
            <person name="Oishi K."/>
            <person name="Shin-I T."/>
            <person name="Kuroki Y."/>
            <person name="Toyoda A."/>
            <person name="Suzuki Y."/>
            <person name="Hashimoto A."/>
            <person name="Yamaguchi K."/>
            <person name="Sugano A."/>
            <person name="Kohara Y."/>
            <person name="Fujiyama A."/>
            <person name="Anterola A."/>
            <person name="Aoki S."/>
            <person name="Ashton N."/>
            <person name="Barbazuk W.B."/>
            <person name="Barker E."/>
            <person name="Bennetzen J."/>
            <person name="Bezanilla M."/>
            <person name="Blankenship R."/>
            <person name="Cho S.H."/>
            <person name="Dutcher S."/>
            <person name="Estelle M."/>
            <person name="Fawcett J.A."/>
            <person name="Gundlach H."/>
            <person name="Hanada K."/>
            <person name="Heyl A."/>
            <person name="Hicks K.A."/>
            <person name="Hugh J."/>
            <person name="Lohr M."/>
            <person name="Mayer K."/>
            <person name="Melkozernov A."/>
            <person name="Murata T."/>
            <person name="Nelson D."/>
            <person name="Pils B."/>
            <person name="Prigge M."/>
            <person name="Reiss B."/>
            <person name="Renner T."/>
            <person name="Rombauts S."/>
            <person name="Rushton P."/>
            <person name="Sanderfoot A."/>
            <person name="Schween G."/>
            <person name="Shiu S.-H."/>
            <person name="Stueber K."/>
            <person name="Theodoulou F.L."/>
            <person name="Tu H."/>
            <person name="Van de Peer Y."/>
            <person name="Verrier P.J."/>
            <person name="Waters E."/>
            <person name="Wood A."/>
            <person name="Yang L."/>
            <person name="Cove D."/>
            <person name="Cuming A."/>
            <person name="Hasebe M."/>
            <person name="Lucas S."/>
            <person name="Mishler D.B."/>
            <person name="Reski R."/>
            <person name="Grigoriev I."/>
            <person name="Quatrano R.S."/>
            <person name="Boore J.L."/>
        </authorList>
    </citation>
    <scope>NUCLEOTIDE SEQUENCE [LARGE SCALE GENOMIC DNA]</scope>
    <source>
        <strain evidence="2 3">cv. Gransden 2004</strain>
    </source>
</reference>
<gene>
    <name evidence="2" type="primary">LOC112288697</name>
</gene>
<evidence type="ECO:0000313" key="2">
    <source>
        <dbReference type="EnsemblPlants" id="Pp3c11_24450V3.2"/>
    </source>
</evidence>
<dbReference type="OrthoDB" id="1937010at2759"/>
<organism evidence="2 3">
    <name type="scientific">Physcomitrium patens</name>
    <name type="common">Spreading-leaved earth moss</name>
    <name type="synonym">Physcomitrella patens</name>
    <dbReference type="NCBI Taxonomy" id="3218"/>
    <lineage>
        <taxon>Eukaryota</taxon>
        <taxon>Viridiplantae</taxon>
        <taxon>Streptophyta</taxon>
        <taxon>Embryophyta</taxon>
        <taxon>Bryophyta</taxon>
        <taxon>Bryophytina</taxon>
        <taxon>Bryopsida</taxon>
        <taxon>Funariidae</taxon>
        <taxon>Funariales</taxon>
        <taxon>Funariaceae</taxon>
        <taxon>Physcomitrium</taxon>
    </lineage>
</organism>
<accession>A0A7I4ABE5</accession>
<reference evidence="2 3" key="2">
    <citation type="journal article" date="2018" name="Plant J.">
        <title>The Physcomitrella patens chromosome-scale assembly reveals moss genome structure and evolution.</title>
        <authorList>
            <person name="Lang D."/>
            <person name="Ullrich K.K."/>
            <person name="Murat F."/>
            <person name="Fuchs J."/>
            <person name="Jenkins J."/>
            <person name="Haas F.B."/>
            <person name="Piednoel M."/>
            <person name="Gundlach H."/>
            <person name="Van Bel M."/>
            <person name="Meyberg R."/>
            <person name="Vives C."/>
            <person name="Morata J."/>
            <person name="Symeonidi A."/>
            <person name="Hiss M."/>
            <person name="Muchero W."/>
            <person name="Kamisugi Y."/>
            <person name="Saleh O."/>
            <person name="Blanc G."/>
            <person name="Decker E.L."/>
            <person name="van Gessel N."/>
            <person name="Grimwood J."/>
            <person name="Hayes R.D."/>
            <person name="Graham S.W."/>
            <person name="Gunter L.E."/>
            <person name="McDaniel S.F."/>
            <person name="Hoernstein S.N.W."/>
            <person name="Larsson A."/>
            <person name="Li F.W."/>
            <person name="Perroud P.F."/>
            <person name="Phillips J."/>
            <person name="Ranjan P."/>
            <person name="Rokshar D.S."/>
            <person name="Rothfels C.J."/>
            <person name="Schneider L."/>
            <person name="Shu S."/>
            <person name="Stevenson D.W."/>
            <person name="Thummler F."/>
            <person name="Tillich M."/>
            <person name="Villarreal Aguilar J.C."/>
            <person name="Widiez T."/>
            <person name="Wong G.K."/>
            <person name="Wymore A."/>
            <person name="Zhang Y."/>
            <person name="Zimmer A.D."/>
            <person name="Quatrano R.S."/>
            <person name="Mayer K.F.X."/>
            <person name="Goodstein D."/>
            <person name="Casacuberta J.M."/>
            <person name="Vandepoele K."/>
            <person name="Reski R."/>
            <person name="Cuming A.C."/>
            <person name="Tuskan G.A."/>
            <person name="Maumus F."/>
            <person name="Salse J."/>
            <person name="Schmutz J."/>
            <person name="Rensing S.A."/>
        </authorList>
    </citation>
    <scope>NUCLEOTIDE SEQUENCE [LARGE SCALE GENOMIC DNA]</scope>
    <source>
        <strain evidence="2 3">cv. Gransden 2004</strain>
    </source>
</reference>
<dbReference type="Gramene" id="Pp3c11_24450V3.2">
    <property type="protein sequence ID" value="Pp3c11_24450V3.2"/>
    <property type="gene ID" value="Pp3c11_24450"/>
</dbReference>
<dbReference type="InParanoid" id="A0A7I4ABE5"/>
<proteinExistence type="predicted"/>
<dbReference type="GeneID" id="112288697"/>
<sequence length="685" mass="76301">MNMDRVRCLDDLITREFSFIQELIWSAPHKNPFPLCSRSILSKLKSLSSDWRNASPITQQSVINLIAILDVDTKTLIELRKRCLELLARKRSTGDAYSNFMISLEKKVDSILVQHIEYAWKELNLESIDVHAQRQMKINQDGLTADILQIVFEDTVQQSEGCIKDETADVISKMSRANYQDMDATEISTKCFSSPLQSESSPLRGELFPTISGQKPCFPTIVVPVRIEVPDGQSKISGTSHTTTLKDTASAIPEAYENSLPASIAENFFCVSSQKPLFISIQAQSAPNEGQYSTLPLDEGPNHSIFPPEVPGDVGRRESNDPSQCSSPADRESTATFDANRCMKEIGNLMDDAAEDVTQSHELISTVDEYYSASSDGEHDASTKAVETKYSVDADLRLAMVANGSSASLTGENGSETTEVQRLPPNAGPGCPGRMQAFSNNTDINGGVQKFDEHDMCHSPVCGNAGVKYEFESKSVEECSRDEELVEVEMTMRAKICEPEGEEPYWHVIFALLNHSNFKISVQKLEYWSLDQQEDVKCIHWPPGEMILREQPSFLCYSIKLPCCALSTSPRLAFSWQYRKLPEWIPTKGGKPKLENHFSGKAASSETRRALTCTYRFNVYAESNNPKAFRRHAGVWGCSEEAQARKRTREFEVSQEADSVRLEAAPMTKVAIIAISRTFGLGGKQ</sequence>
<dbReference type="EMBL" id="ABEU02000011">
    <property type="status" value="NOT_ANNOTATED_CDS"/>
    <property type="molecule type" value="Genomic_DNA"/>
</dbReference>
<keyword evidence="3" id="KW-1185">Reference proteome</keyword>